<feature type="domain" description="Ubiquitin-like protease family profile" evidence="6">
    <location>
        <begin position="737"/>
        <end position="802"/>
    </location>
</feature>
<feature type="region of interest" description="Disordered" evidence="4">
    <location>
        <begin position="598"/>
        <end position="619"/>
    </location>
</feature>
<evidence type="ECO:0000256" key="5">
    <source>
        <dbReference type="SAM" id="Phobius"/>
    </source>
</evidence>
<dbReference type="Pfam" id="PF02902">
    <property type="entry name" value="Peptidase_C48"/>
    <property type="match status" value="1"/>
</dbReference>
<dbReference type="GO" id="GO:0006508">
    <property type="term" value="P:proteolysis"/>
    <property type="evidence" value="ECO:0007669"/>
    <property type="project" value="UniProtKB-KW"/>
</dbReference>
<feature type="compositionally biased region" description="Basic and acidic residues" evidence="4">
    <location>
        <begin position="515"/>
        <end position="527"/>
    </location>
</feature>
<evidence type="ECO:0000256" key="1">
    <source>
        <dbReference type="ARBA" id="ARBA00005234"/>
    </source>
</evidence>
<dbReference type="Gene3D" id="3.40.395.10">
    <property type="entry name" value="Adenoviral Proteinase, Chain A"/>
    <property type="match status" value="1"/>
</dbReference>
<dbReference type="SUPFAM" id="SSF54001">
    <property type="entry name" value="Cysteine proteinases"/>
    <property type="match status" value="1"/>
</dbReference>
<keyword evidence="3" id="KW-0378">Hydrolase</keyword>
<dbReference type="InterPro" id="IPR003653">
    <property type="entry name" value="Peptidase_C48_C"/>
</dbReference>
<protein>
    <recommendedName>
        <fullName evidence="6">Ubiquitin-like protease family profile domain-containing protein</fullName>
    </recommendedName>
</protein>
<keyword evidence="5" id="KW-0472">Membrane</keyword>
<evidence type="ECO:0000256" key="3">
    <source>
        <dbReference type="ARBA" id="ARBA00022801"/>
    </source>
</evidence>
<dbReference type="EMBL" id="JACTNZ010000004">
    <property type="protein sequence ID" value="KAG5553725.1"/>
    <property type="molecule type" value="Genomic_DNA"/>
</dbReference>
<keyword evidence="2" id="KW-0645">Protease</keyword>
<proteinExistence type="inferred from homology"/>
<evidence type="ECO:0000313" key="8">
    <source>
        <dbReference type="Proteomes" id="UP000823749"/>
    </source>
</evidence>
<feature type="region of interest" description="Disordered" evidence="4">
    <location>
        <begin position="384"/>
        <end position="409"/>
    </location>
</feature>
<dbReference type="AlphaFoldDB" id="A0AAV6KMM0"/>
<accession>A0AAV6KMM0</accession>
<sequence>MITAFVFLHRRVRFPSSPPSFGFVAVVIIYLIIFKQNWKPIEKKKEEVKKPKRTSARRSGRMRKDIKKISKKQKEEVEEEEEDDEEEEEEKASEEEEEEEEGPEKEEESSSSSSEEDEDEDDQKELQKKAPIEKKKEEVKIMKKEVEKFQYRSSMVSFVKLLKNIKFTETQKKEIKKSPFSSLILAIADAQWDDAYFKKSDHDALKLVEQYEGHEGQRGRFKLGAKLVKITAREFGLIFGIKSGPIRIELSTKPRMPEIPFAYEISVKRIMTNISLREFFNTKVMAGESEEDAKDVARVLTLYLISKVFLPSTASRISWSYFPFIEDLEKCSSYAWSTFFTEELIKQLNTNFTTPTVAGGCIVGLLVKELELEPNDEEQEFLGLTEGDEEEKDTNEATKTEDVAHNDTNREQNRIKILEDEIKRLREENEQKDKTICELKKRILDLEDETVPDLSFEVETSHVERNFMANEVKDKEVEICEMLIENEIMADKLEKAEENLDDMAAHCITQQVKEGKEVELPDEQRKDEDEEIFPNEGATLLDEMVSDVQVDKTINETVLDILHDQDKPKKKTGKTPSSMTNRVKAVYTRVEKRDSSYIYPEDGKKKKDTEDEKKKKKDTEMWKAENTKLGHFLPEKDMNLLKRFHQLYQGHEIHCEPVWQNNKTNEIVPLKSIIKLLQEGDVGNQVIDGYTETLKTQQERKGQDHGNVAYITSTCWKNCVEEIMKELKLKKKDLPQFDLLSQARPIFKFGAPIKSVDETPQQNELSVDCGIFVCYIIKRLAEKREIPQTLRPRDVAEFRVHMVHKFLNDDQRTWTEDLWKDHQLANEIEQ</sequence>
<dbReference type="PANTHER" id="PTHR34835">
    <property type="entry name" value="OS07G0283600 PROTEIN-RELATED"/>
    <property type="match status" value="1"/>
</dbReference>
<keyword evidence="8" id="KW-1185">Reference proteome</keyword>
<evidence type="ECO:0000256" key="4">
    <source>
        <dbReference type="SAM" id="MobiDB-lite"/>
    </source>
</evidence>
<feature type="region of interest" description="Disordered" evidence="4">
    <location>
        <begin position="45"/>
        <end position="131"/>
    </location>
</feature>
<comment type="similarity">
    <text evidence="1">Belongs to the peptidase C48 family.</text>
</comment>
<dbReference type="GO" id="GO:0008234">
    <property type="term" value="F:cysteine-type peptidase activity"/>
    <property type="evidence" value="ECO:0007669"/>
    <property type="project" value="InterPro"/>
</dbReference>
<feature type="compositionally biased region" description="Basic and acidic residues" evidence="4">
    <location>
        <begin position="394"/>
        <end position="409"/>
    </location>
</feature>
<evidence type="ECO:0000313" key="7">
    <source>
        <dbReference type="EMBL" id="KAG5553725.1"/>
    </source>
</evidence>
<feature type="compositionally biased region" description="Basic residues" evidence="4">
    <location>
        <begin position="50"/>
        <end position="71"/>
    </location>
</feature>
<feature type="region of interest" description="Disordered" evidence="4">
    <location>
        <begin position="565"/>
        <end position="584"/>
    </location>
</feature>
<dbReference type="InterPro" id="IPR038765">
    <property type="entry name" value="Papain-like_cys_pep_sf"/>
</dbReference>
<name>A0AAV6KMM0_9ERIC</name>
<reference evidence="7" key="1">
    <citation type="submission" date="2020-08" db="EMBL/GenBank/DDBJ databases">
        <title>Plant Genome Project.</title>
        <authorList>
            <person name="Zhang R.-G."/>
        </authorList>
    </citation>
    <scope>NUCLEOTIDE SEQUENCE</scope>
    <source>
        <strain evidence="7">WSP0</strain>
        <tissue evidence="7">Leaf</tissue>
    </source>
</reference>
<evidence type="ECO:0000259" key="6">
    <source>
        <dbReference type="Pfam" id="PF02902"/>
    </source>
</evidence>
<feature type="compositionally biased region" description="Acidic residues" evidence="4">
    <location>
        <begin position="384"/>
        <end position="393"/>
    </location>
</feature>
<gene>
    <name evidence="7" type="ORF">RHGRI_011568</name>
</gene>
<comment type="caution">
    <text evidence="7">The sequence shown here is derived from an EMBL/GenBank/DDBJ whole genome shotgun (WGS) entry which is preliminary data.</text>
</comment>
<evidence type="ECO:0000256" key="2">
    <source>
        <dbReference type="ARBA" id="ARBA00022670"/>
    </source>
</evidence>
<feature type="transmembrane region" description="Helical" evidence="5">
    <location>
        <begin position="20"/>
        <end position="38"/>
    </location>
</feature>
<feature type="region of interest" description="Disordered" evidence="4">
    <location>
        <begin position="515"/>
        <end position="536"/>
    </location>
</feature>
<organism evidence="7 8">
    <name type="scientific">Rhododendron griersonianum</name>
    <dbReference type="NCBI Taxonomy" id="479676"/>
    <lineage>
        <taxon>Eukaryota</taxon>
        <taxon>Viridiplantae</taxon>
        <taxon>Streptophyta</taxon>
        <taxon>Embryophyta</taxon>
        <taxon>Tracheophyta</taxon>
        <taxon>Spermatophyta</taxon>
        <taxon>Magnoliopsida</taxon>
        <taxon>eudicotyledons</taxon>
        <taxon>Gunneridae</taxon>
        <taxon>Pentapetalae</taxon>
        <taxon>asterids</taxon>
        <taxon>Ericales</taxon>
        <taxon>Ericaceae</taxon>
        <taxon>Ericoideae</taxon>
        <taxon>Rhodoreae</taxon>
        <taxon>Rhododendron</taxon>
    </lineage>
</organism>
<keyword evidence="5" id="KW-0812">Transmembrane</keyword>
<keyword evidence="5" id="KW-1133">Transmembrane helix</keyword>
<dbReference type="Proteomes" id="UP000823749">
    <property type="component" value="Chromosome 4"/>
</dbReference>
<feature type="compositionally biased region" description="Acidic residues" evidence="4">
    <location>
        <begin position="76"/>
        <end position="123"/>
    </location>
</feature>